<feature type="transmembrane region" description="Helical" evidence="5">
    <location>
        <begin position="36"/>
        <end position="59"/>
    </location>
</feature>
<keyword evidence="2 5" id="KW-0812">Transmembrane</keyword>
<accession>A0A0C3B2V9</accession>
<dbReference type="AlphaFoldDB" id="A0A0C3B2V9"/>
<dbReference type="STRING" id="933852.A0A0C3B2V9"/>
<reference evidence="7 8" key="1">
    <citation type="submission" date="2014-04" db="EMBL/GenBank/DDBJ databases">
        <authorList>
            <consortium name="DOE Joint Genome Institute"/>
            <person name="Kuo A."/>
            <person name="Zuccaro A."/>
            <person name="Kohler A."/>
            <person name="Nagy L.G."/>
            <person name="Floudas D."/>
            <person name="Copeland A."/>
            <person name="Barry K.W."/>
            <person name="Cichocki N."/>
            <person name="Veneault-Fourrey C."/>
            <person name="LaButti K."/>
            <person name="Lindquist E.A."/>
            <person name="Lipzen A."/>
            <person name="Lundell T."/>
            <person name="Morin E."/>
            <person name="Murat C."/>
            <person name="Sun H."/>
            <person name="Tunlid A."/>
            <person name="Henrissat B."/>
            <person name="Grigoriev I.V."/>
            <person name="Hibbett D.S."/>
            <person name="Martin F."/>
            <person name="Nordberg H.P."/>
            <person name="Cantor M.N."/>
            <person name="Hua S.X."/>
        </authorList>
    </citation>
    <scope>NUCLEOTIDE SEQUENCE [LARGE SCALE GENOMIC DNA]</scope>
    <source>
        <strain evidence="7 8">MAFF 305830</strain>
    </source>
</reference>
<gene>
    <name evidence="7" type="ORF">M408DRAFT_201275</name>
</gene>
<keyword evidence="3 5" id="KW-1133">Transmembrane helix</keyword>
<feature type="transmembrane region" description="Helical" evidence="5">
    <location>
        <begin position="124"/>
        <end position="146"/>
    </location>
</feature>
<proteinExistence type="predicted"/>
<reference evidence="8" key="2">
    <citation type="submission" date="2015-01" db="EMBL/GenBank/DDBJ databases">
        <title>Evolutionary Origins and Diversification of the Mycorrhizal Mutualists.</title>
        <authorList>
            <consortium name="DOE Joint Genome Institute"/>
            <consortium name="Mycorrhizal Genomics Consortium"/>
            <person name="Kohler A."/>
            <person name="Kuo A."/>
            <person name="Nagy L.G."/>
            <person name="Floudas D."/>
            <person name="Copeland A."/>
            <person name="Barry K.W."/>
            <person name="Cichocki N."/>
            <person name="Veneault-Fourrey C."/>
            <person name="LaButti K."/>
            <person name="Lindquist E.A."/>
            <person name="Lipzen A."/>
            <person name="Lundell T."/>
            <person name="Morin E."/>
            <person name="Murat C."/>
            <person name="Riley R."/>
            <person name="Ohm R."/>
            <person name="Sun H."/>
            <person name="Tunlid A."/>
            <person name="Henrissat B."/>
            <person name="Grigoriev I.V."/>
            <person name="Hibbett D.S."/>
            <person name="Martin F."/>
        </authorList>
    </citation>
    <scope>NUCLEOTIDE SEQUENCE [LARGE SCALE GENOMIC DNA]</scope>
    <source>
        <strain evidence="8">MAFF 305830</strain>
    </source>
</reference>
<evidence type="ECO:0000256" key="4">
    <source>
        <dbReference type="ARBA" id="ARBA00023136"/>
    </source>
</evidence>
<keyword evidence="8" id="KW-1185">Reference proteome</keyword>
<evidence type="ECO:0000259" key="6">
    <source>
        <dbReference type="Pfam" id="PF01284"/>
    </source>
</evidence>
<protein>
    <recommendedName>
        <fullName evidence="6">MARVEL domain-containing protein</fullName>
    </recommendedName>
</protein>
<evidence type="ECO:0000256" key="1">
    <source>
        <dbReference type="ARBA" id="ARBA00004141"/>
    </source>
</evidence>
<sequence>MNVFPVIRLGVFGVILLFSLINLGLAGNLTAKTSGWSFPGFALAVSILTFVIAIPMLVVDFMRKGSFVSWVATELGWCGLLWILWLASAALSTSTLLFTGDCGVWVPSLETLCRQYSAVQAFSWLTWLILTAYIIMVIVLAVLATVKGNSRAWLSPASELSFSPASTTTGGESKIPPYNNTAYGGAPGGHAYPGGPTPNVYPGGNPAAYPPAGYNPNTQPMSPAMTGNSYNQYPAGGQPGYNPAVAQV</sequence>
<dbReference type="EMBL" id="KN824310">
    <property type="protein sequence ID" value="KIM25866.1"/>
    <property type="molecule type" value="Genomic_DNA"/>
</dbReference>
<dbReference type="Proteomes" id="UP000054097">
    <property type="component" value="Unassembled WGS sequence"/>
</dbReference>
<feature type="transmembrane region" description="Helical" evidence="5">
    <location>
        <begin position="71"/>
        <end position="91"/>
    </location>
</feature>
<dbReference type="GO" id="GO:0016020">
    <property type="term" value="C:membrane"/>
    <property type="evidence" value="ECO:0007669"/>
    <property type="project" value="UniProtKB-SubCell"/>
</dbReference>
<evidence type="ECO:0000313" key="8">
    <source>
        <dbReference type="Proteomes" id="UP000054097"/>
    </source>
</evidence>
<keyword evidence="4 5" id="KW-0472">Membrane</keyword>
<dbReference type="OrthoDB" id="3364107at2759"/>
<evidence type="ECO:0000256" key="2">
    <source>
        <dbReference type="ARBA" id="ARBA00022692"/>
    </source>
</evidence>
<comment type="subcellular location">
    <subcellularLocation>
        <location evidence="1">Membrane</location>
        <topology evidence="1">Multi-pass membrane protein</topology>
    </subcellularLocation>
</comment>
<dbReference type="HOGENOM" id="CLU_083413_1_0_1"/>
<dbReference type="InterPro" id="IPR008253">
    <property type="entry name" value="Marvel"/>
</dbReference>
<evidence type="ECO:0000313" key="7">
    <source>
        <dbReference type="EMBL" id="KIM25866.1"/>
    </source>
</evidence>
<evidence type="ECO:0000256" key="3">
    <source>
        <dbReference type="ARBA" id="ARBA00022989"/>
    </source>
</evidence>
<dbReference type="Pfam" id="PF01284">
    <property type="entry name" value="MARVEL"/>
    <property type="match status" value="1"/>
</dbReference>
<feature type="domain" description="MARVEL" evidence="6">
    <location>
        <begin position="9"/>
        <end position="132"/>
    </location>
</feature>
<organism evidence="7 8">
    <name type="scientific">Serendipita vermifera MAFF 305830</name>
    <dbReference type="NCBI Taxonomy" id="933852"/>
    <lineage>
        <taxon>Eukaryota</taxon>
        <taxon>Fungi</taxon>
        <taxon>Dikarya</taxon>
        <taxon>Basidiomycota</taxon>
        <taxon>Agaricomycotina</taxon>
        <taxon>Agaricomycetes</taxon>
        <taxon>Sebacinales</taxon>
        <taxon>Serendipitaceae</taxon>
        <taxon>Serendipita</taxon>
    </lineage>
</organism>
<name>A0A0C3B2V9_SERVB</name>
<evidence type="ECO:0000256" key="5">
    <source>
        <dbReference type="SAM" id="Phobius"/>
    </source>
</evidence>